<dbReference type="AlphaFoldDB" id="A0A222FMT5"/>
<dbReference type="Proteomes" id="UP000202440">
    <property type="component" value="Chromosome"/>
</dbReference>
<feature type="domain" description="Bacterial toxin 46" evidence="1">
    <location>
        <begin position="53"/>
        <end position="116"/>
    </location>
</feature>
<reference evidence="2 3" key="1">
    <citation type="submission" date="2017-07" db="EMBL/GenBank/DDBJ databases">
        <title>Annotated genome sequence of Bacterioplanes sanyensis isolated from Red Sea.</title>
        <authorList>
            <person name="Rehman Z.U."/>
        </authorList>
    </citation>
    <scope>NUCLEOTIDE SEQUENCE [LARGE SCALE GENOMIC DNA]</scope>
    <source>
        <strain evidence="2 3">NV9</strain>
    </source>
</reference>
<dbReference type="EMBL" id="CP022530">
    <property type="protein sequence ID" value="ASP40338.1"/>
    <property type="molecule type" value="Genomic_DNA"/>
</dbReference>
<dbReference type="RefSeq" id="WP_094061505.1">
    <property type="nucleotide sequence ID" value="NZ_CP022530.1"/>
</dbReference>
<sequence>MAASSAVKGSSQTLGTLSDVTPVACNEDFKVGQLDGYFGGVVPNSSVDATAARRVCLNEKYGRTGDLNSDNNVRGRQDAAFNFYKSQGFDEVDISSQLSGIDFTQPVDIVTINSGK</sequence>
<dbReference type="OrthoDB" id="7022789at2"/>
<dbReference type="KEGG" id="bsan:CHH28_17375"/>
<protein>
    <recommendedName>
        <fullName evidence="1">Bacterial toxin 46 domain-containing protein</fullName>
    </recommendedName>
</protein>
<dbReference type="Pfam" id="PF15538">
    <property type="entry name" value="Ntox46"/>
    <property type="match status" value="1"/>
</dbReference>
<gene>
    <name evidence="2" type="ORF">CHH28_17375</name>
</gene>
<organism evidence="2 3">
    <name type="scientific">Bacterioplanes sanyensis</name>
    <dbReference type="NCBI Taxonomy" id="1249553"/>
    <lineage>
        <taxon>Bacteria</taxon>
        <taxon>Pseudomonadati</taxon>
        <taxon>Pseudomonadota</taxon>
        <taxon>Gammaproteobacteria</taxon>
        <taxon>Oceanospirillales</taxon>
        <taxon>Oceanospirillaceae</taxon>
        <taxon>Bacterioplanes</taxon>
    </lineage>
</organism>
<keyword evidence="3" id="KW-1185">Reference proteome</keyword>
<dbReference type="InterPro" id="IPR028238">
    <property type="entry name" value="Ntox46"/>
</dbReference>
<evidence type="ECO:0000313" key="2">
    <source>
        <dbReference type="EMBL" id="ASP40338.1"/>
    </source>
</evidence>
<accession>A0A222FMT5</accession>
<name>A0A222FMT5_9GAMM</name>
<proteinExistence type="predicted"/>
<evidence type="ECO:0000259" key="1">
    <source>
        <dbReference type="Pfam" id="PF15538"/>
    </source>
</evidence>
<evidence type="ECO:0000313" key="3">
    <source>
        <dbReference type="Proteomes" id="UP000202440"/>
    </source>
</evidence>